<sequence>MRWVIPTFVAVMSLLGFAATAAATRTGPNATVTRWCILLVVSAAGAAVSAAMILRVRRTLAMPLPSVELDAEASRRIAALTDPPDLVLIGQGLALDTRDCLPVEVARRPRIPGRTPAGSHSAIDVTSHLRGDRQALHVATSEPARALAALLLEIRDRTGHVPHIRFSQLARRHVVQLPHWLLLGTADLATETRELLCRAAPDDRRRPTVQGG</sequence>
<keyword evidence="1" id="KW-0812">Transmembrane</keyword>
<gene>
    <name evidence="3" type="ORF">ACFPIJ_51795</name>
</gene>
<dbReference type="Proteomes" id="UP001595912">
    <property type="component" value="Unassembled WGS sequence"/>
</dbReference>
<evidence type="ECO:0000256" key="2">
    <source>
        <dbReference type="SAM" id="SignalP"/>
    </source>
</evidence>
<keyword evidence="4" id="KW-1185">Reference proteome</keyword>
<feature type="chain" id="PRO_5046360064" description="Secreted protein" evidence="2">
    <location>
        <begin position="22"/>
        <end position="212"/>
    </location>
</feature>
<accession>A0ABV9WFI6</accession>
<evidence type="ECO:0000313" key="3">
    <source>
        <dbReference type="EMBL" id="MFC5006293.1"/>
    </source>
</evidence>
<keyword evidence="1" id="KW-0472">Membrane</keyword>
<feature type="transmembrane region" description="Helical" evidence="1">
    <location>
        <begin position="32"/>
        <end position="54"/>
    </location>
</feature>
<dbReference type="EMBL" id="JBHSIU010000097">
    <property type="protein sequence ID" value="MFC5006293.1"/>
    <property type="molecule type" value="Genomic_DNA"/>
</dbReference>
<proteinExistence type="predicted"/>
<feature type="signal peptide" evidence="2">
    <location>
        <begin position="1"/>
        <end position="21"/>
    </location>
</feature>
<evidence type="ECO:0000256" key="1">
    <source>
        <dbReference type="SAM" id="Phobius"/>
    </source>
</evidence>
<dbReference type="RefSeq" id="WP_380126909.1">
    <property type="nucleotide sequence ID" value="NZ_JBHSIU010000097.1"/>
</dbReference>
<evidence type="ECO:0008006" key="5">
    <source>
        <dbReference type="Google" id="ProtNLM"/>
    </source>
</evidence>
<protein>
    <recommendedName>
        <fullName evidence="5">Secreted protein</fullName>
    </recommendedName>
</protein>
<reference evidence="4" key="1">
    <citation type="journal article" date="2019" name="Int. J. Syst. Evol. Microbiol.">
        <title>The Global Catalogue of Microorganisms (GCM) 10K type strain sequencing project: providing services to taxonomists for standard genome sequencing and annotation.</title>
        <authorList>
            <consortium name="The Broad Institute Genomics Platform"/>
            <consortium name="The Broad Institute Genome Sequencing Center for Infectious Disease"/>
            <person name="Wu L."/>
            <person name="Ma J."/>
        </authorList>
    </citation>
    <scope>NUCLEOTIDE SEQUENCE [LARGE SCALE GENOMIC DNA]</scope>
    <source>
        <strain evidence="4">CGMCC 4.7152</strain>
    </source>
</reference>
<organism evidence="3 4">
    <name type="scientific">Dactylosporangium cerinum</name>
    <dbReference type="NCBI Taxonomy" id="1434730"/>
    <lineage>
        <taxon>Bacteria</taxon>
        <taxon>Bacillati</taxon>
        <taxon>Actinomycetota</taxon>
        <taxon>Actinomycetes</taxon>
        <taxon>Micromonosporales</taxon>
        <taxon>Micromonosporaceae</taxon>
        <taxon>Dactylosporangium</taxon>
    </lineage>
</organism>
<keyword evidence="1" id="KW-1133">Transmembrane helix</keyword>
<evidence type="ECO:0000313" key="4">
    <source>
        <dbReference type="Proteomes" id="UP001595912"/>
    </source>
</evidence>
<keyword evidence="2" id="KW-0732">Signal</keyword>
<comment type="caution">
    <text evidence="3">The sequence shown here is derived from an EMBL/GenBank/DDBJ whole genome shotgun (WGS) entry which is preliminary data.</text>
</comment>
<name>A0ABV9WFI6_9ACTN</name>